<dbReference type="AlphaFoldDB" id="A0A024GNE6"/>
<evidence type="ECO:0000256" key="1">
    <source>
        <dbReference type="SAM" id="Coils"/>
    </source>
</evidence>
<comment type="caution">
    <text evidence="2">The sequence shown here is derived from an EMBL/GenBank/DDBJ whole genome shotgun (WGS) entry which is preliminary data.</text>
</comment>
<evidence type="ECO:0000313" key="2">
    <source>
        <dbReference type="EMBL" id="CCI48309.1"/>
    </source>
</evidence>
<evidence type="ECO:0000313" key="3">
    <source>
        <dbReference type="Proteomes" id="UP000053237"/>
    </source>
</evidence>
<gene>
    <name evidence="2" type="ORF">BN9_093820</name>
</gene>
<dbReference type="OrthoDB" id="115131at2759"/>
<reference evidence="2 3" key="1">
    <citation type="submission" date="2012-05" db="EMBL/GenBank/DDBJ databases">
        <title>Recombination and specialization in a pathogen metapopulation.</title>
        <authorList>
            <person name="Gardiner A."/>
            <person name="Kemen E."/>
            <person name="Schultz-Larsen T."/>
            <person name="MacLean D."/>
            <person name="Van Oosterhout C."/>
            <person name="Jones J.D.G."/>
        </authorList>
    </citation>
    <scope>NUCLEOTIDE SEQUENCE [LARGE SCALE GENOMIC DNA]</scope>
    <source>
        <strain evidence="2 3">Ac Nc2</strain>
    </source>
</reference>
<keyword evidence="3" id="KW-1185">Reference proteome</keyword>
<protein>
    <submittedName>
        <fullName evidence="2">Uncharacterized protein</fullName>
    </submittedName>
</protein>
<feature type="coiled-coil region" evidence="1">
    <location>
        <begin position="61"/>
        <end position="88"/>
    </location>
</feature>
<sequence>MAFKMKGRQLPSKEVDALIDVVVAAQLDRESLSYHGAHRSSCDTRSPLYLSNRSLCVESVEALEEREIEELSNEIVQLTDEIGHLLRMCGDQNQNRNTQPLSIYLRMQQHAKTVHSLQKSRKKALEEREALSRANNYREELHRLLTEQQRYLDTMRSLVAFAPVSDVRLALMTPLESFVYLEKDWERRRFTIESMRKEKLMMAIKFLDQKTNGLDLKKPHFFTDSFERFGKVYITRFVSVRIHGKTLEEALRIYLNVTLEQDKKIMENIGQKPVRQTLECKPSKYVYQRILNRLKIPSNDKVYRIESNSLCFTDYSQTQKVIVHDYVDEDELIPYQTTEAIRKDYSSGLIISAHFDTKTKEPFLLSRRYTLVRYHLIDSVQSLDLSDALKNECTFMMGEASRAICQQLDTKYRYVPELDEAVVRVG</sequence>
<feature type="coiled-coil region" evidence="1">
    <location>
        <begin position="114"/>
        <end position="147"/>
    </location>
</feature>
<organism evidence="2 3">
    <name type="scientific">Albugo candida</name>
    <dbReference type="NCBI Taxonomy" id="65357"/>
    <lineage>
        <taxon>Eukaryota</taxon>
        <taxon>Sar</taxon>
        <taxon>Stramenopiles</taxon>
        <taxon>Oomycota</taxon>
        <taxon>Peronosporomycetes</taxon>
        <taxon>Albuginales</taxon>
        <taxon>Albuginaceae</taxon>
        <taxon>Albugo</taxon>
    </lineage>
</organism>
<dbReference type="Proteomes" id="UP000053237">
    <property type="component" value="Unassembled WGS sequence"/>
</dbReference>
<keyword evidence="1" id="KW-0175">Coiled coil</keyword>
<proteinExistence type="predicted"/>
<dbReference type="EMBL" id="CAIX01000215">
    <property type="protein sequence ID" value="CCI48309.1"/>
    <property type="molecule type" value="Genomic_DNA"/>
</dbReference>
<name>A0A024GNE6_9STRA</name>
<dbReference type="InParanoid" id="A0A024GNE6"/>
<accession>A0A024GNE6</accession>